<dbReference type="InterPro" id="IPR036393">
    <property type="entry name" value="AceGlu_kinase-like_sf"/>
</dbReference>
<feature type="domain" description="PUA" evidence="9">
    <location>
        <begin position="281"/>
        <end position="358"/>
    </location>
</feature>
<evidence type="ECO:0000313" key="11">
    <source>
        <dbReference type="Proteomes" id="UP000031972"/>
    </source>
</evidence>
<comment type="similarity">
    <text evidence="8">Belongs to the glutamate 5-kinase family.</text>
</comment>
<keyword evidence="1 8" id="KW-0963">Cytoplasm</keyword>
<accession>A0A0C2S1D3</accession>
<dbReference type="PROSITE" id="PS50890">
    <property type="entry name" value="PUA"/>
    <property type="match status" value="1"/>
</dbReference>
<dbReference type="PANTHER" id="PTHR43654:SF1">
    <property type="entry name" value="ISOPENTENYL PHOSPHATE KINASE"/>
    <property type="match status" value="1"/>
</dbReference>
<comment type="function">
    <text evidence="8">Catalyzes the transfer of a phosphate group to glutamate to form L-glutamate 5-phosphate.</text>
</comment>
<gene>
    <name evidence="8" type="primary">proB</name>
    <name evidence="10" type="ORF">KR50_20260</name>
</gene>
<dbReference type="EC" id="2.7.2.11" evidence="8"/>
<dbReference type="AlphaFoldDB" id="A0A0C2S1D3"/>
<comment type="pathway">
    <text evidence="8">Amino-acid biosynthesis; L-proline biosynthesis; L-glutamate 5-semialdehyde from L-glutamate: step 1/2.</text>
</comment>
<dbReference type="GO" id="GO:0055129">
    <property type="term" value="P:L-proline biosynthetic process"/>
    <property type="evidence" value="ECO:0007669"/>
    <property type="project" value="UniProtKB-UniRule"/>
</dbReference>
<dbReference type="InterPro" id="IPR005715">
    <property type="entry name" value="Glu_5kinase/COase_Synthase"/>
</dbReference>
<evidence type="ECO:0000313" key="10">
    <source>
        <dbReference type="EMBL" id="KIL47859.1"/>
    </source>
</evidence>
<evidence type="ECO:0000256" key="3">
    <source>
        <dbReference type="ARBA" id="ARBA00022650"/>
    </source>
</evidence>
<feature type="binding site" evidence="8">
    <location>
        <position position="139"/>
    </location>
    <ligand>
        <name>substrate</name>
    </ligand>
</feature>
<comment type="subcellular location">
    <subcellularLocation>
        <location evidence="8">Cytoplasm</location>
    </subcellularLocation>
</comment>
<evidence type="ECO:0000259" key="9">
    <source>
        <dbReference type="SMART" id="SM00359"/>
    </source>
</evidence>
<evidence type="ECO:0000256" key="4">
    <source>
        <dbReference type="ARBA" id="ARBA00022679"/>
    </source>
</evidence>
<dbReference type="NCBIfam" id="TIGR01027">
    <property type="entry name" value="proB"/>
    <property type="match status" value="1"/>
</dbReference>
<dbReference type="SUPFAM" id="SSF88697">
    <property type="entry name" value="PUA domain-like"/>
    <property type="match status" value="1"/>
</dbReference>
<keyword evidence="4 8" id="KW-0808">Transferase</keyword>
<dbReference type="SMART" id="SM00359">
    <property type="entry name" value="PUA"/>
    <property type="match status" value="1"/>
</dbReference>
<dbReference type="PATRIC" id="fig|220754.4.peg.2046"/>
<keyword evidence="3 8" id="KW-0641">Proline biosynthesis</keyword>
<dbReference type="InterPro" id="IPR001048">
    <property type="entry name" value="Asp/Glu/Uridylate_kinase"/>
</dbReference>
<name>A0A0C2S1D3_9BACL</name>
<dbReference type="InterPro" id="IPR036974">
    <property type="entry name" value="PUA_sf"/>
</dbReference>
<keyword evidence="2 8" id="KW-0028">Amino-acid biosynthesis</keyword>
<dbReference type="HAMAP" id="MF_00456">
    <property type="entry name" value="ProB"/>
    <property type="match status" value="1"/>
</dbReference>
<reference evidence="10 11" key="1">
    <citation type="submission" date="2015-01" db="EMBL/GenBank/DDBJ databases">
        <title>Jeotgalibacillus campisalis genome sequencing.</title>
        <authorList>
            <person name="Goh K.M."/>
            <person name="Chan K.-G."/>
            <person name="Yaakop A.S."/>
            <person name="Ee R."/>
            <person name="Gan H.M."/>
            <person name="Chan C.S."/>
        </authorList>
    </citation>
    <scope>NUCLEOTIDE SEQUENCE [LARGE SCALE GENOMIC DNA]</scope>
    <source>
        <strain evidence="10 11">SF-57</strain>
    </source>
</reference>
<dbReference type="OrthoDB" id="9804434at2"/>
<feature type="binding site" evidence="8">
    <location>
        <begin position="171"/>
        <end position="172"/>
    </location>
    <ligand>
        <name>ATP</name>
        <dbReference type="ChEBI" id="CHEBI:30616"/>
    </ligand>
</feature>
<dbReference type="PRINTS" id="PR00474">
    <property type="entry name" value="GLU5KINASE"/>
</dbReference>
<dbReference type="GO" id="GO:0003723">
    <property type="term" value="F:RNA binding"/>
    <property type="evidence" value="ECO:0007669"/>
    <property type="project" value="InterPro"/>
</dbReference>
<feature type="binding site" evidence="8">
    <location>
        <begin position="213"/>
        <end position="219"/>
    </location>
    <ligand>
        <name>ATP</name>
        <dbReference type="ChEBI" id="CHEBI:30616"/>
    </ligand>
</feature>
<dbReference type="GO" id="GO:0005829">
    <property type="term" value="C:cytosol"/>
    <property type="evidence" value="ECO:0007669"/>
    <property type="project" value="TreeGrafter"/>
</dbReference>
<dbReference type="Pfam" id="PF00696">
    <property type="entry name" value="AA_kinase"/>
    <property type="match status" value="1"/>
</dbReference>
<dbReference type="CDD" id="cd04242">
    <property type="entry name" value="AAK_G5K_ProB"/>
    <property type="match status" value="1"/>
</dbReference>
<keyword evidence="7 8" id="KW-0067">ATP-binding</keyword>
<protein>
    <recommendedName>
        <fullName evidence="8">Glutamate 5-kinase</fullName>
        <ecNumber evidence="8">2.7.2.11</ecNumber>
    </recommendedName>
    <alternativeName>
        <fullName evidence="8">Gamma-glutamyl kinase</fullName>
        <shortName evidence="8">GK</shortName>
    </alternativeName>
</protein>
<evidence type="ECO:0000256" key="8">
    <source>
        <dbReference type="HAMAP-Rule" id="MF_00456"/>
    </source>
</evidence>
<dbReference type="InterPro" id="IPR001057">
    <property type="entry name" value="Glu/AcGlu_kinase"/>
</dbReference>
<dbReference type="Gene3D" id="3.40.1160.10">
    <property type="entry name" value="Acetylglutamate kinase-like"/>
    <property type="match status" value="1"/>
</dbReference>
<feature type="binding site" evidence="8">
    <location>
        <position position="52"/>
    </location>
    <ligand>
        <name>substrate</name>
    </ligand>
</feature>
<dbReference type="InterPro" id="IPR041739">
    <property type="entry name" value="G5K_ProB"/>
</dbReference>
<dbReference type="InterPro" id="IPR002478">
    <property type="entry name" value="PUA"/>
</dbReference>
<dbReference type="UniPathway" id="UPA00098">
    <property type="reaction ID" value="UER00359"/>
</dbReference>
<feature type="binding site" evidence="8">
    <location>
        <position position="12"/>
    </location>
    <ligand>
        <name>ATP</name>
        <dbReference type="ChEBI" id="CHEBI:30616"/>
    </ligand>
</feature>
<dbReference type="Pfam" id="PF01472">
    <property type="entry name" value="PUA"/>
    <property type="match status" value="1"/>
</dbReference>
<dbReference type="InterPro" id="IPR011529">
    <property type="entry name" value="Glu_5kinase"/>
</dbReference>
<dbReference type="CDD" id="cd21157">
    <property type="entry name" value="PUA_G5K"/>
    <property type="match status" value="1"/>
</dbReference>
<feature type="binding site" evidence="8">
    <location>
        <position position="151"/>
    </location>
    <ligand>
        <name>substrate</name>
    </ligand>
</feature>
<proteinExistence type="inferred from homology"/>
<dbReference type="Proteomes" id="UP000031972">
    <property type="component" value="Unassembled WGS sequence"/>
</dbReference>
<comment type="catalytic activity">
    <reaction evidence="8">
        <text>L-glutamate + ATP = L-glutamyl 5-phosphate + ADP</text>
        <dbReference type="Rhea" id="RHEA:14877"/>
        <dbReference type="ChEBI" id="CHEBI:29985"/>
        <dbReference type="ChEBI" id="CHEBI:30616"/>
        <dbReference type="ChEBI" id="CHEBI:58274"/>
        <dbReference type="ChEBI" id="CHEBI:456216"/>
        <dbReference type="EC" id="2.7.2.11"/>
    </reaction>
</comment>
<keyword evidence="11" id="KW-1185">Reference proteome</keyword>
<evidence type="ECO:0000256" key="5">
    <source>
        <dbReference type="ARBA" id="ARBA00022741"/>
    </source>
</evidence>
<dbReference type="FunFam" id="3.40.1160.10:FF:000018">
    <property type="entry name" value="Glutamate 5-kinase"/>
    <property type="match status" value="1"/>
</dbReference>
<dbReference type="RefSeq" id="WP_041057738.1">
    <property type="nucleotide sequence ID" value="NZ_JXRR01000014.1"/>
</dbReference>
<dbReference type="GO" id="GO:0005524">
    <property type="term" value="F:ATP binding"/>
    <property type="evidence" value="ECO:0007669"/>
    <property type="project" value="UniProtKB-KW"/>
</dbReference>
<evidence type="ECO:0000256" key="2">
    <source>
        <dbReference type="ARBA" id="ARBA00022605"/>
    </source>
</evidence>
<dbReference type="PIRSF" id="PIRSF000729">
    <property type="entry name" value="GK"/>
    <property type="match status" value="1"/>
</dbReference>
<evidence type="ECO:0000256" key="1">
    <source>
        <dbReference type="ARBA" id="ARBA00022490"/>
    </source>
</evidence>
<dbReference type="GO" id="GO:0004349">
    <property type="term" value="F:glutamate 5-kinase activity"/>
    <property type="evidence" value="ECO:0007669"/>
    <property type="project" value="UniProtKB-UniRule"/>
</dbReference>
<keyword evidence="5 8" id="KW-0547">Nucleotide-binding</keyword>
<dbReference type="Gene3D" id="2.30.130.10">
    <property type="entry name" value="PUA domain"/>
    <property type="match status" value="1"/>
</dbReference>
<keyword evidence="6 8" id="KW-0418">Kinase</keyword>
<evidence type="ECO:0000256" key="7">
    <source>
        <dbReference type="ARBA" id="ARBA00022840"/>
    </source>
</evidence>
<dbReference type="PANTHER" id="PTHR43654">
    <property type="entry name" value="GLUTAMATE 5-KINASE"/>
    <property type="match status" value="1"/>
</dbReference>
<comment type="caution">
    <text evidence="10">The sequence shown here is derived from an EMBL/GenBank/DDBJ whole genome shotgun (WGS) entry which is preliminary data.</text>
</comment>
<evidence type="ECO:0000256" key="6">
    <source>
        <dbReference type="ARBA" id="ARBA00022777"/>
    </source>
</evidence>
<organism evidence="10 11">
    <name type="scientific">Jeotgalibacillus campisalis</name>
    <dbReference type="NCBI Taxonomy" id="220754"/>
    <lineage>
        <taxon>Bacteria</taxon>
        <taxon>Bacillati</taxon>
        <taxon>Bacillota</taxon>
        <taxon>Bacilli</taxon>
        <taxon>Bacillales</taxon>
        <taxon>Caryophanaceae</taxon>
        <taxon>Jeotgalibacillus</taxon>
    </lineage>
</organism>
<dbReference type="EMBL" id="JXRR01000014">
    <property type="protein sequence ID" value="KIL47859.1"/>
    <property type="molecule type" value="Genomic_DNA"/>
</dbReference>
<sequence>MTSDNQKRVVIKIGSSSLTSLSGDISRRKIERITDQVAELKDEGHEVVLVSSGAVAAGYRTLGFVNRPDSLPEKQAAAAVGQGRLIETYSELFSSHGYAASQILITRSDFSDETRYNNVRNTINVLLERGIVPIVNENDTVTTDRLRFGDNDTLSAKVAGLVASDQLIILSDIDGLYDADPRKTPSASLLKEVSEITPEIEEMAGEPGSAVGTGGMRSKIDAFKISMASGIPSFLGKSGVKNILVDAVNQEAKGTYFNVAQPEQNLDHYRQWIAFNSGPEGEILIEEEAKEAIVNDKGSLLPSQIYQINGNFKKGSVVRILDLNKNKLGLGVVNYSSFDLESFQLEKNAVSDNGEAAMHSDSFVCELEVAIPIGV</sequence>
<dbReference type="InterPro" id="IPR015947">
    <property type="entry name" value="PUA-like_sf"/>
</dbReference>
<dbReference type="SUPFAM" id="SSF53633">
    <property type="entry name" value="Carbamate kinase-like"/>
    <property type="match status" value="1"/>
</dbReference>